<dbReference type="Gene3D" id="1.20.58.90">
    <property type="match status" value="1"/>
</dbReference>
<evidence type="ECO:0000256" key="5">
    <source>
        <dbReference type="ARBA" id="ARBA00022490"/>
    </source>
</evidence>
<dbReference type="SUPFAM" id="SSF46988">
    <property type="entry name" value="Tubulin chaperone cofactor A"/>
    <property type="match status" value="1"/>
</dbReference>
<evidence type="ECO:0000313" key="11">
    <source>
        <dbReference type="Proteomes" id="UP000504633"/>
    </source>
</evidence>
<dbReference type="RefSeq" id="XP_023163543.1">
    <property type="nucleotide sequence ID" value="XM_023307775.1"/>
</dbReference>
<dbReference type="CTD" id="6902"/>
<protein>
    <recommendedName>
        <fullName evidence="4 10">Tubulin-specific chaperone A</fullName>
    </recommendedName>
</protein>
<dbReference type="PANTHER" id="PTHR21500:SF0">
    <property type="entry name" value="TUBULIN-SPECIFIC CHAPERONE A"/>
    <property type="match status" value="1"/>
</dbReference>
<accession>A0A6J1LJL8</accession>
<evidence type="ECO:0000313" key="12">
    <source>
        <dbReference type="RefSeq" id="XP_023163543.1"/>
    </source>
</evidence>
<keyword evidence="6 10" id="KW-0493">Microtubule</keyword>
<dbReference type="GO" id="GO:0007021">
    <property type="term" value="P:tubulin complex assembly"/>
    <property type="evidence" value="ECO:0007669"/>
    <property type="project" value="UniProtKB-UniRule"/>
</dbReference>
<evidence type="ECO:0000256" key="6">
    <source>
        <dbReference type="ARBA" id="ARBA00022701"/>
    </source>
</evidence>
<dbReference type="GO" id="GO:0005874">
    <property type="term" value="C:microtubule"/>
    <property type="evidence" value="ECO:0007669"/>
    <property type="project" value="UniProtKB-KW"/>
</dbReference>
<dbReference type="OrthoDB" id="296187at2759"/>
<evidence type="ECO:0000256" key="8">
    <source>
        <dbReference type="ARBA" id="ARBA00023212"/>
    </source>
</evidence>
<sequence length="110" mass="12961">MADPRIRQLVIKTGVVKRLAKEKTVYEKEVKTEFVRLEKFKTDGADEHVIRKQEEVIQECQMMIPDSKRRLQKEFEVLQKYLQDEQDLKETEAYTKAAEMLSEAEAVLKS</sequence>
<organism evidence="11 12">
    <name type="scientific">Drosophila hydei</name>
    <name type="common">Fruit fly</name>
    <dbReference type="NCBI Taxonomy" id="7224"/>
    <lineage>
        <taxon>Eukaryota</taxon>
        <taxon>Metazoa</taxon>
        <taxon>Ecdysozoa</taxon>
        <taxon>Arthropoda</taxon>
        <taxon>Hexapoda</taxon>
        <taxon>Insecta</taxon>
        <taxon>Pterygota</taxon>
        <taxon>Neoptera</taxon>
        <taxon>Endopterygota</taxon>
        <taxon>Diptera</taxon>
        <taxon>Brachycera</taxon>
        <taxon>Muscomorpha</taxon>
        <taxon>Ephydroidea</taxon>
        <taxon>Drosophilidae</taxon>
        <taxon>Drosophila</taxon>
    </lineage>
</organism>
<dbReference type="Pfam" id="PF02970">
    <property type="entry name" value="TBCA"/>
    <property type="match status" value="1"/>
</dbReference>
<dbReference type="GO" id="GO:0007023">
    <property type="term" value="P:post-chaperonin tubulin folding pathway"/>
    <property type="evidence" value="ECO:0007669"/>
    <property type="project" value="UniProtKB-UniRule"/>
</dbReference>
<evidence type="ECO:0000256" key="3">
    <source>
        <dbReference type="ARBA" id="ARBA00006806"/>
    </source>
</evidence>
<dbReference type="OMA" id="EECEMMI"/>
<evidence type="ECO:0000256" key="4">
    <source>
        <dbReference type="ARBA" id="ARBA00015002"/>
    </source>
</evidence>
<keyword evidence="8 10" id="KW-0206">Cytoskeleton</keyword>
<name>A0A6J1LJL8_DROHY</name>
<keyword evidence="11" id="KW-1185">Reference proteome</keyword>
<keyword evidence="5 10" id="KW-0963">Cytoplasm</keyword>
<dbReference type="GO" id="GO:0005829">
    <property type="term" value="C:cytosol"/>
    <property type="evidence" value="ECO:0007669"/>
    <property type="project" value="TreeGrafter"/>
</dbReference>
<keyword evidence="7 10" id="KW-0143">Chaperone</keyword>
<dbReference type="InterPro" id="IPR004226">
    <property type="entry name" value="TBCA"/>
</dbReference>
<dbReference type="Proteomes" id="UP000504633">
    <property type="component" value="Unplaced"/>
</dbReference>
<dbReference type="GO" id="GO:0048487">
    <property type="term" value="F:beta-tubulin binding"/>
    <property type="evidence" value="ECO:0007669"/>
    <property type="project" value="InterPro"/>
</dbReference>
<dbReference type="KEGG" id="dhe:111594474"/>
<dbReference type="InterPro" id="IPR036126">
    <property type="entry name" value="TBCA_sf"/>
</dbReference>
<comment type="subunit">
    <text evidence="9 10">Supercomplex made of cofactors A to E. Cofactors A and D function by capturing and stabilizing tubulin in a quasi-native conformation. Cofactor E binds to the cofactor D-tubulin complex; interaction with cofactor C then causes the release of tubulin polypeptides that are committed to the native state.</text>
</comment>
<dbReference type="GeneID" id="111594474"/>
<evidence type="ECO:0000256" key="10">
    <source>
        <dbReference type="RuleBase" id="RU364030"/>
    </source>
</evidence>
<dbReference type="AlphaFoldDB" id="A0A6J1LJL8"/>
<evidence type="ECO:0000256" key="2">
    <source>
        <dbReference type="ARBA" id="ARBA00004245"/>
    </source>
</evidence>
<proteinExistence type="inferred from homology"/>
<comment type="function">
    <text evidence="1">Tubulin-folding protein; involved in the early step of the tubulin folding pathway.</text>
</comment>
<evidence type="ECO:0000256" key="1">
    <source>
        <dbReference type="ARBA" id="ARBA00003046"/>
    </source>
</evidence>
<comment type="similarity">
    <text evidence="3 10">Belongs to the TBCA family.</text>
</comment>
<gene>
    <name evidence="12" type="primary">LOC111594474</name>
</gene>
<evidence type="ECO:0000256" key="7">
    <source>
        <dbReference type="ARBA" id="ARBA00023186"/>
    </source>
</evidence>
<comment type="subcellular location">
    <subcellularLocation>
        <location evidence="2 10">Cytoplasm</location>
        <location evidence="2 10">Cytoskeleton</location>
    </subcellularLocation>
</comment>
<reference evidence="12" key="1">
    <citation type="submission" date="2025-08" db="UniProtKB">
        <authorList>
            <consortium name="RefSeq"/>
        </authorList>
    </citation>
    <scope>IDENTIFICATION</scope>
    <source>
        <strain evidence="12">15085-1641.00</strain>
        <tissue evidence="12">Whole body</tissue>
    </source>
</reference>
<evidence type="ECO:0000256" key="9">
    <source>
        <dbReference type="ARBA" id="ARBA00026055"/>
    </source>
</evidence>
<dbReference type="FunFam" id="1.20.58.90:FF:000010">
    <property type="entry name" value="Tubulin-specific chaperone A"/>
    <property type="match status" value="1"/>
</dbReference>
<dbReference type="PANTHER" id="PTHR21500">
    <property type="entry name" value="TUBULIN-SPECIFIC CHAPERONE A"/>
    <property type="match status" value="1"/>
</dbReference>